<dbReference type="Proteomes" id="UP000216215">
    <property type="component" value="Unassembled WGS sequence"/>
</dbReference>
<comment type="caution">
    <text evidence="1">The sequence shown here is derived from an EMBL/GenBank/DDBJ whole genome shotgun (WGS) entry which is preliminary data.</text>
</comment>
<evidence type="ECO:0000313" key="1">
    <source>
        <dbReference type="EMBL" id="PAQ03714.1"/>
    </source>
</evidence>
<sequence>MRKRLSRFARVGGSAYMLSGKHEERAMGWYDDLIAHHEKQIANLQQAIALMEDGTLATGDIESGRRNDTTAESIAW</sequence>
<organism evidence="1 2">
    <name type="scientific">Mesorhizobium mediterraneum</name>
    <dbReference type="NCBI Taxonomy" id="43617"/>
    <lineage>
        <taxon>Bacteria</taxon>
        <taxon>Pseudomonadati</taxon>
        <taxon>Pseudomonadota</taxon>
        <taxon>Alphaproteobacteria</taxon>
        <taxon>Hyphomicrobiales</taxon>
        <taxon>Phyllobacteriaceae</taxon>
        <taxon>Mesorhizobium</taxon>
    </lineage>
</organism>
<accession>A0AB36RIE7</accession>
<proteinExistence type="predicted"/>
<reference evidence="2" key="1">
    <citation type="submission" date="2017-08" db="EMBL/GenBank/DDBJ databases">
        <title>Mesorhizobium wenxinae sp. nov., a novel rhizobial species isolated from root nodules of chickpea (Cicer arietinum L.).</title>
        <authorList>
            <person name="Zhang J."/>
        </authorList>
    </citation>
    <scope>NUCLEOTIDE SEQUENCE [LARGE SCALE GENOMIC DNA]</scope>
    <source>
        <strain evidence="2">USDA 3392</strain>
    </source>
</reference>
<evidence type="ECO:0008006" key="3">
    <source>
        <dbReference type="Google" id="ProtNLM"/>
    </source>
</evidence>
<keyword evidence="2" id="KW-1185">Reference proteome</keyword>
<evidence type="ECO:0000313" key="2">
    <source>
        <dbReference type="Proteomes" id="UP000216215"/>
    </source>
</evidence>
<dbReference type="EMBL" id="NPKI01000008">
    <property type="protein sequence ID" value="PAQ03714.1"/>
    <property type="molecule type" value="Genomic_DNA"/>
</dbReference>
<dbReference type="AlphaFoldDB" id="A0AB36RIE7"/>
<protein>
    <recommendedName>
        <fullName evidence="3">CopG family transcriptional regulator</fullName>
    </recommendedName>
</protein>
<gene>
    <name evidence="1" type="ORF">CIT25_04140</name>
</gene>
<name>A0AB36RIE7_9HYPH</name>